<dbReference type="Proteomes" id="UP000824782">
    <property type="component" value="Unassembled WGS sequence"/>
</dbReference>
<keyword evidence="1" id="KW-1015">Disulfide bond</keyword>
<feature type="domain" description="C-type lectin" evidence="3">
    <location>
        <begin position="464"/>
        <end position="596"/>
    </location>
</feature>
<dbReference type="InterPro" id="IPR016186">
    <property type="entry name" value="C-type_lectin-like/link_sf"/>
</dbReference>
<dbReference type="EMBL" id="WNYA01000008">
    <property type="protein sequence ID" value="KAG8559853.1"/>
    <property type="molecule type" value="Genomic_DNA"/>
</dbReference>
<dbReference type="SMART" id="SM00034">
    <property type="entry name" value="CLECT"/>
    <property type="match status" value="6"/>
</dbReference>
<feature type="domain" description="C-type lectin" evidence="3">
    <location>
        <begin position="176"/>
        <end position="301"/>
    </location>
</feature>
<dbReference type="InterPro" id="IPR016187">
    <property type="entry name" value="CTDL_fold"/>
</dbReference>
<dbReference type="InterPro" id="IPR050111">
    <property type="entry name" value="C-type_lectin/snaclec_domain"/>
</dbReference>
<feature type="domain" description="C-type lectin" evidence="3">
    <location>
        <begin position="315"/>
        <end position="442"/>
    </location>
</feature>
<keyword evidence="5" id="KW-1185">Reference proteome</keyword>
<evidence type="ECO:0000313" key="5">
    <source>
        <dbReference type="Proteomes" id="UP000824782"/>
    </source>
</evidence>
<protein>
    <recommendedName>
        <fullName evidence="3">C-type lectin domain-containing protein</fullName>
    </recommendedName>
</protein>
<dbReference type="SUPFAM" id="SSF56436">
    <property type="entry name" value="C-type lectin-like"/>
    <property type="match status" value="6"/>
</dbReference>
<proteinExistence type="predicted"/>
<reference evidence="4" key="1">
    <citation type="thesis" date="2020" institute="ProQuest LLC" country="789 East Eisenhower Parkway, Ann Arbor, MI, USA">
        <title>Comparative Genomics and Chromosome Evolution.</title>
        <authorList>
            <person name="Mudd A.B."/>
        </authorList>
    </citation>
    <scope>NUCLEOTIDE SEQUENCE</scope>
    <source>
        <strain evidence="4">237g6f4</strain>
        <tissue evidence="4">Blood</tissue>
    </source>
</reference>
<dbReference type="InterPro" id="IPR001304">
    <property type="entry name" value="C-type_lectin-like"/>
</dbReference>
<dbReference type="Gene3D" id="3.10.100.10">
    <property type="entry name" value="Mannose-Binding Protein A, subunit A"/>
    <property type="match status" value="6"/>
</dbReference>
<feature type="domain" description="C-type lectin" evidence="3">
    <location>
        <begin position="597"/>
        <end position="728"/>
    </location>
</feature>
<accession>A0AAV7AM83</accession>
<organism evidence="4 5">
    <name type="scientific">Engystomops pustulosus</name>
    <name type="common">Tungara frog</name>
    <name type="synonym">Physalaemus pustulosus</name>
    <dbReference type="NCBI Taxonomy" id="76066"/>
    <lineage>
        <taxon>Eukaryota</taxon>
        <taxon>Metazoa</taxon>
        <taxon>Chordata</taxon>
        <taxon>Craniata</taxon>
        <taxon>Vertebrata</taxon>
        <taxon>Euteleostomi</taxon>
        <taxon>Amphibia</taxon>
        <taxon>Batrachia</taxon>
        <taxon>Anura</taxon>
        <taxon>Neobatrachia</taxon>
        <taxon>Hyloidea</taxon>
        <taxon>Leptodactylidae</taxon>
        <taxon>Leiuperinae</taxon>
        <taxon>Engystomops</taxon>
    </lineage>
</organism>
<feature type="chain" id="PRO_5043989419" description="C-type lectin domain-containing protein" evidence="2">
    <location>
        <begin position="23"/>
        <end position="840"/>
    </location>
</feature>
<keyword evidence="2" id="KW-0732">Signal</keyword>
<evidence type="ECO:0000313" key="4">
    <source>
        <dbReference type="EMBL" id="KAG8559853.1"/>
    </source>
</evidence>
<feature type="non-terminal residue" evidence="4">
    <location>
        <position position="840"/>
    </location>
</feature>
<dbReference type="PROSITE" id="PS00615">
    <property type="entry name" value="C_TYPE_LECTIN_1"/>
    <property type="match status" value="1"/>
</dbReference>
<sequence length="840" mass="97737">MSALWLYIIGLVCGILLHYTSAQLSSEIRCDHLWEENNVSRICYQFHLQSFLSWNEAKMSCQTQGGDLLSITNLEEEKYISKKLENADIMLWIGLNQIDRLSGWQWSDGSALGFLNWKDLPPFYRERKHCGTFYAGRENKWQSSRCESKLPYVCKKCLASRHHLLYENWKFYPTQCEPNWIPYNRRCAKLQKKELSWSEASAACRSDGGKLWSVRSLADVEFLLNHLDQQDIREAWIGMSSKRKAPVMFQWSDGSAVTFTSWQRHEPNTDIADSDLCVSAQRADGNWKVRPCREKLFSVCQKPGLSRNMTADESCEENWVRHGDYCYGTNSNNESFSLAANVSTYPLAFITNRFEQAFINSLISSKIIPGEPYFWIGLNDFINSGEYKWRLYGIKKWKVSYTNWGNQEPRYNGGCVVLSTGPNLGHWEVKDCEIFLARSLCKKPLRNEIEIDTKPHKGIMSQECVAPWETKPGLQHCYKVFHHEKLMRKRTWREAEDLCQDFGADLVSLSNFQEKQFVEELLSTMYSGNETRKFWTGLNKQNPSTDSWEWSDGSPVVSSFLNNLYPENVSGNCAAYRTDMRLVPLNCNTQEEWICKIPKELPWVFFQGHNYYFSLINMNFDVAKFMCDMTGSAVTSILTEAEQAFIHKKVKQMSKENQRLWIGLKRESDGSLRWEDGSSVEYTNWKTQPQSNMTSSTAMRDGYCVYMESDSGLWDFVNCQSPYPTICKTNVLFKIEEPYVPMDNDQEYGICPEDWLHYGKKCFFVNQDAAMNWYMASNFCREHGGRLATISNEIEHAFIVMQLFGEKRSFWIGLQQKDYALWENGNVQTYNNWISTQHIH</sequence>
<gene>
    <name evidence="4" type="ORF">GDO81_017475</name>
</gene>
<dbReference type="PANTHER" id="PTHR22803">
    <property type="entry name" value="MANNOSE, PHOSPHOLIPASE, LECTIN RECEPTOR RELATED"/>
    <property type="match status" value="1"/>
</dbReference>
<evidence type="ECO:0000256" key="2">
    <source>
        <dbReference type="SAM" id="SignalP"/>
    </source>
</evidence>
<comment type="caution">
    <text evidence="4">The sequence shown here is derived from an EMBL/GenBank/DDBJ whole genome shotgun (WGS) entry which is preliminary data.</text>
</comment>
<feature type="domain" description="C-type lectin" evidence="3">
    <location>
        <begin position="751"/>
        <end position="837"/>
    </location>
</feature>
<feature type="signal peptide" evidence="2">
    <location>
        <begin position="1"/>
        <end position="22"/>
    </location>
</feature>
<dbReference type="CDD" id="cd00037">
    <property type="entry name" value="CLECT"/>
    <property type="match status" value="5"/>
</dbReference>
<dbReference type="Pfam" id="PF00059">
    <property type="entry name" value="Lectin_C"/>
    <property type="match status" value="6"/>
</dbReference>
<name>A0AAV7AM83_ENGPU</name>
<dbReference type="AlphaFoldDB" id="A0AAV7AM83"/>
<evidence type="ECO:0000259" key="3">
    <source>
        <dbReference type="SMART" id="SM00034"/>
    </source>
</evidence>
<dbReference type="InterPro" id="IPR018378">
    <property type="entry name" value="C-type_lectin_CS"/>
</dbReference>
<feature type="domain" description="C-type lectin" evidence="3">
    <location>
        <begin position="30"/>
        <end position="155"/>
    </location>
</feature>
<evidence type="ECO:0000256" key="1">
    <source>
        <dbReference type="ARBA" id="ARBA00023157"/>
    </source>
</evidence>